<dbReference type="AlphaFoldDB" id="A0A7J6SXH0"/>
<reference evidence="2 3" key="1">
    <citation type="submission" date="2020-04" db="EMBL/GenBank/DDBJ databases">
        <title>Perkinsus olseni comparative genomics.</title>
        <authorList>
            <person name="Bogema D.R."/>
        </authorList>
    </citation>
    <scope>NUCLEOTIDE SEQUENCE [LARGE SCALE GENOMIC DNA]</scope>
    <source>
        <strain evidence="2">ATCC PRA-205</strain>
    </source>
</reference>
<comment type="caution">
    <text evidence="2">The sequence shown here is derived from an EMBL/GenBank/DDBJ whole genome shotgun (WGS) entry which is preliminary data.</text>
</comment>
<name>A0A7J6SXH0_PEROL</name>
<evidence type="ECO:0000256" key="1">
    <source>
        <dbReference type="SAM" id="MobiDB-lite"/>
    </source>
</evidence>
<organism evidence="2 3">
    <name type="scientific">Perkinsus olseni</name>
    <name type="common">Perkinsus atlanticus</name>
    <dbReference type="NCBI Taxonomy" id="32597"/>
    <lineage>
        <taxon>Eukaryota</taxon>
        <taxon>Sar</taxon>
        <taxon>Alveolata</taxon>
        <taxon>Perkinsozoa</taxon>
        <taxon>Perkinsea</taxon>
        <taxon>Perkinsida</taxon>
        <taxon>Perkinsidae</taxon>
        <taxon>Perkinsus</taxon>
    </lineage>
</organism>
<evidence type="ECO:0000313" key="3">
    <source>
        <dbReference type="Proteomes" id="UP000574390"/>
    </source>
</evidence>
<feature type="non-terminal residue" evidence="2">
    <location>
        <position position="201"/>
    </location>
</feature>
<feature type="non-terminal residue" evidence="2">
    <location>
        <position position="1"/>
    </location>
</feature>
<feature type="region of interest" description="Disordered" evidence="1">
    <location>
        <begin position="39"/>
        <end position="81"/>
    </location>
</feature>
<dbReference type="EMBL" id="JABANM010011711">
    <property type="protein sequence ID" value="KAF4737242.1"/>
    <property type="molecule type" value="Genomic_DNA"/>
</dbReference>
<accession>A0A7J6SXH0</accession>
<dbReference type="Proteomes" id="UP000574390">
    <property type="component" value="Unassembled WGS sequence"/>
</dbReference>
<protein>
    <submittedName>
        <fullName evidence="2">Uncharacterized protein</fullName>
    </submittedName>
</protein>
<feature type="compositionally biased region" description="Basic and acidic residues" evidence="1">
    <location>
        <begin position="45"/>
        <end position="54"/>
    </location>
</feature>
<gene>
    <name evidence="2" type="ORF">FOZ62_001293</name>
</gene>
<evidence type="ECO:0000313" key="2">
    <source>
        <dbReference type="EMBL" id="KAF4737242.1"/>
    </source>
</evidence>
<proteinExistence type="predicted"/>
<sequence>YQLYLYMLPSTPEGRSVSAEGYNRKRGVTHDLHFSSMWRRRRRRGDSDDSKIDDGDGDGGGGVESPGKPTLPPPPRTLSAPSKHYDRFYEGYFGDEYYVGVGSVSNSSPSDDNFVARDGDAAEKNYADDDDDDDLFDDNSSAFSSEDPGTDFEAVLGPIDQIQYKKEKLAKWDAVVIKRGFCLLFPRFSVPAVERVYVNGV</sequence>